<dbReference type="InterPro" id="IPR001387">
    <property type="entry name" value="Cro/C1-type_HTH"/>
</dbReference>
<dbReference type="Gene3D" id="1.10.260.40">
    <property type="entry name" value="lambda repressor-like DNA-binding domains"/>
    <property type="match status" value="1"/>
</dbReference>
<proteinExistence type="predicted"/>
<evidence type="ECO:0000313" key="3">
    <source>
        <dbReference type="Proteomes" id="UP000578030"/>
    </source>
</evidence>
<dbReference type="PROSITE" id="PS50943">
    <property type="entry name" value="HTH_CROC1"/>
    <property type="match status" value="1"/>
</dbReference>
<evidence type="ECO:0000313" key="2">
    <source>
        <dbReference type="EMBL" id="MBB2203206.1"/>
    </source>
</evidence>
<evidence type="ECO:0000259" key="1">
    <source>
        <dbReference type="PROSITE" id="PS50943"/>
    </source>
</evidence>
<feature type="domain" description="HTH cro/C1-type" evidence="1">
    <location>
        <begin position="28"/>
        <end position="70"/>
    </location>
</feature>
<dbReference type="GO" id="GO:0003677">
    <property type="term" value="F:DNA binding"/>
    <property type="evidence" value="ECO:0007669"/>
    <property type="project" value="InterPro"/>
</dbReference>
<dbReference type="Proteomes" id="UP000578030">
    <property type="component" value="Unassembled WGS sequence"/>
</dbReference>
<dbReference type="RefSeq" id="WP_182961338.1">
    <property type="nucleotide sequence ID" value="NZ_JABEQM010000020.1"/>
</dbReference>
<gene>
    <name evidence="2" type="ORF">HLH28_16780</name>
</gene>
<comment type="caution">
    <text evidence="2">The sequence shown here is derived from an EMBL/GenBank/DDBJ whole genome shotgun (WGS) entry which is preliminary data.</text>
</comment>
<dbReference type="Pfam" id="PF01381">
    <property type="entry name" value="HTH_3"/>
    <property type="match status" value="1"/>
</dbReference>
<dbReference type="SUPFAM" id="SSF47413">
    <property type="entry name" value="lambda repressor-like DNA-binding domains"/>
    <property type="match status" value="1"/>
</dbReference>
<organism evidence="2 3">
    <name type="scientific">Gluconacetobacter tumulisoli</name>
    <dbReference type="NCBI Taxonomy" id="1286189"/>
    <lineage>
        <taxon>Bacteria</taxon>
        <taxon>Pseudomonadati</taxon>
        <taxon>Pseudomonadota</taxon>
        <taxon>Alphaproteobacteria</taxon>
        <taxon>Acetobacterales</taxon>
        <taxon>Acetobacteraceae</taxon>
        <taxon>Gluconacetobacter</taxon>
    </lineage>
</organism>
<dbReference type="EMBL" id="JABEQM010000020">
    <property type="protein sequence ID" value="MBB2203206.1"/>
    <property type="molecule type" value="Genomic_DNA"/>
</dbReference>
<dbReference type="CDD" id="cd00093">
    <property type="entry name" value="HTH_XRE"/>
    <property type="match status" value="1"/>
</dbReference>
<sequence length="300" mass="33871">MDKRTVARIFRSRLLTLIARSRQNRSSFAMEVGIDRSALSQLLSEDAVRLPRADTLVQIARHHGVSVDWLLGMSEGGEAERPDAAPDVPGLEIAESGTYHNVPLLTHWHAEATGTKIRYVPHRLPDMLRTPEIVAYELRDAEDGAAQAAGEIARNLDFKRRPGTDMEVCMSVQALDALVTGAFPWDGLSRSVRQVQIRHMARLVEDLYPSFRIFLFDERARHSVPYTIFGSQRVAIYAGSMYLVLNAPETIMRMQRHFEQLIRHATVHPHDVAAYFRRQERRLDIALDTGQIIVPPGCVS</sequence>
<dbReference type="AlphaFoldDB" id="A0A7W4KA68"/>
<keyword evidence="3" id="KW-1185">Reference proteome</keyword>
<accession>A0A7W4KA68</accession>
<name>A0A7W4KA68_9PROT</name>
<reference evidence="2 3" key="1">
    <citation type="submission" date="2020-04" db="EMBL/GenBank/DDBJ databases">
        <title>Description of novel Gluconacetobacter.</title>
        <authorList>
            <person name="Sombolestani A."/>
        </authorList>
    </citation>
    <scope>NUCLEOTIDE SEQUENCE [LARGE SCALE GENOMIC DNA]</scope>
    <source>
        <strain evidence="2 3">LMG 27802</strain>
    </source>
</reference>
<protein>
    <submittedName>
        <fullName evidence="2">Helix-turn-helix transcriptional regulator</fullName>
    </submittedName>
</protein>
<dbReference type="InterPro" id="IPR010982">
    <property type="entry name" value="Lambda_DNA-bd_dom_sf"/>
</dbReference>